<reference evidence="2" key="1">
    <citation type="journal article" date="2023" name="Front. Plant Sci.">
        <title>Chromosomal-level genome assembly of Melastoma candidum provides insights into trichome evolution.</title>
        <authorList>
            <person name="Zhong Y."/>
            <person name="Wu W."/>
            <person name="Sun C."/>
            <person name="Zou P."/>
            <person name="Liu Y."/>
            <person name="Dai S."/>
            <person name="Zhou R."/>
        </authorList>
    </citation>
    <scope>NUCLEOTIDE SEQUENCE [LARGE SCALE GENOMIC DNA]</scope>
</reference>
<name>A0ACB9R819_9MYRT</name>
<evidence type="ECO:0000313" key="2">
    <source>
        <dbReference type="Proteomes" id="UP001057402"/>
    </source>
</evidence>
<dbReference type="EMBL" id="CM042883">
    <property type="protein sequence ID" value="KAI4375014.1"/>
    <property type="molecule type" value="Genomic_DNA"/>
</dbReference>
<proteinExistence type="predicted"/>
<organism evidence="1 2">
    <name type="scientific">Melastoma candidum</name>
    <dbReference type="NCBI Taxonomy" id="119954"/>
    <lineage>
        <taxon>Eukaryota</taxon>
        <taxon>Viridiplantae</taxon>
        <taxon>Streptophyta</taxon>
        <taxon>Embryophyta</taxon>
        <taxon>Tracheophyta</taxon>
        <taxon>Spermatophyta</taxon>
        <taxon>Magnoliopsida</taxon>
        <taxon>eudicotyledons</taxon>
        <taxon>Gunneridae</taxon>
        <taxon>Pentapetalae</taxon>
        <taxon>rosids</taxon>
        <taxon>malvids</taxon>
        <taxon>Myrtales</taxon>
        <taxon>Melastomataceae</taxon>
        <taxon>Melastomatoideae</taxon>
        <taxon>Melastomateae</taxon>
        <taxon>Melastoma</taxon>
    </lineage>
</organism>
<sequence length="359" mass="40894">MEELFFSNSALLAAAAVLLSVFLLLSKPRRREPYVPEAKGAWPFIGHLHLLAGPVPSHLVLGKMADRHGAIFAIRMGVHKALVVNSWEIARECLTTNDKVLATRPRSVASEVLSYDYAMFALASYGEHWRSVRRMVMTEVLSNRRLALLQHVRESEVQASIKGLYDHWKENNGQPVEMKKVFGDIVLNIIFRMIVGKRYEDEKDEQARKALRVFFESLGKFLLSDALPYLRWLDIGGHEKEMRDAARELDRAVQGWLDEHRSRRKLEGKRKGEDEDFMDIMISTIDEGRGEQFTDYDADTVIKSTCMSLVLAASDTSMVTMTWALSLLLNNKAIGLTNLKATPLWVLVKPRLPEHLYNV</sequence>
<protein>
    <submittedName>
        <fullName evidence="1">Uncharacterized protein</fullName>
    </submittedName>
</protein>
<dbReference type="Proteomes" id="UP001057402">
    <property type="component" value="Chromosome 4"/>
</dbReference>
<accession>A0ACB9R819</accession>
<comment type="caution">
    <text evidence="1">The sequence shown here is derived from an EMBL/GenBank/DDBJ whole genome shotgun (WGS) entry which is preliminary data.</text>
</comment>
<gene>
    <name evidence="1" type="ORF">MLD38_012934</name>
</gene>
<keyword evidence="2" id="KW-1185">Reference proteome</keyword>
<evidence type="ECO:0000313" key="1">
    <source>
        <dbReference type="EMBL" id="KAI4375014.1"/>
    </source>
</evidence>